<evidence type="ECO:0000313" key="2">
    <source>
        <dbReference type="EMBL" id="MBB3930265.1"/>
    </source>
</evidence>
<dbReference type="AlphaFoldDB" id="A0A840AP22"/>
<evidence type="ECO:0000256" key="1">
    <source>
        <dbReference type="SAM" id="MobiDB-lite"/>
    </source>
</evidence>
<proteinExistence type="predicted"/>
<evidence type="ECO:0008006" key="4">
    <source>
        <dbReference type="Google" id="ProtNLM"/>
    </source>
</evidence>
<dbReference type="EMBL" id="JACIDS010000002">
    <property type="protein sequence ID" value="MBB3930265.1"/>
    <property type="molecule type" value="Genomic_DNA"/>
</dbReference>
<dbReference type="RefSeq" id="WP_183397942.1">
    <property type="nucleotide sequence ID" value="NZ_JACIDS010000002.1"/>
</dbReference>
<dbReference type="Pfam" id="PF09929">
    <property type="entry name" value="DUF2161"/>
    <property type="match status" value="1"/>
</dbReference>
<reference evidence="2 3" key="1">
    <citation type="submission" date="2020-08" db="EMBL/GenBank/DDBJ databases">
        <title>Genomic Encyclopedia of Type Strains, Phase IV (KMG-IV): sequencing the most valuable type-strain genomes for metagenomic binning, comparative biology and taxonomic classification.</title>
        <authorList>
            <person name="Goeker M."/>
        </authorList>
    </citation>
    <scope>NUCLEOTIDE SEQUENCE [LARGE SCALE GENOMIC DNA]</scope>
    <source>
        <strain evidence="2 3">DSM 25966</strain>
    </source>
</reference>
<comment type="caution">
    <text evidence="2">The sequence shown here is derived from an EMBL/GenBank/DDBJ whole genome shotgun (WGS) entry which is preliminary data.</text>
</comment>
<keyword evidence="3" id="KW-1185">Reference proteome</keyword>
<feature type="compositionally biased region" description="Basic and acidic residues" evidence="1">
    <location>
        <begin position="126"/>
        <end position="136"/>
    </location>
</feature>
<dbReference type="InterPro" id="IPR018679">
    <property type="entry name" value="DUF2161"/>
</dbReference>
<accession>A0A840AP22</accession>
<organism evidence="2 3">
    <name type="scientific">Kaistia hirudinis</name>
    <dbReference type="NCBI Taxonomy" id="1293440"/>
    <lineage>
        <taxon>Bacteria</taxon>
        <taxon>Pseudomonadati</taxon>
        <taxon>Pseudomonadota</taxon>
        <taxon>Alphaproteobacteria</taxon>
        <taxon>Hyphomicrobiales</taxon>
        <taxon>Kaistiaceae</taxon>
        <taxon>Kaistia</taxon>
    </lineage>
</organism>
<protein>
    <recommendedName>
        <fullName evidence="4">DUF2161 domain-containing phosphodiesterase</fullName>
    </recommendedName>
</protein>
<evidence type="ECO:0000313" key="3">
    <source>
        <dbReference type="Proteomes" id="UP000553963"/>
    </source>
</evidence>
<sequence length="263" mass="28767">METSLYEPVKRFLEQFGYTVKGEVGHCDIVALRDDDPAVVVICELKLAFNLELILQGVDRATMGDEIWLAAQLSIRGKGRESDPRYRNLCRRLGFGLLGVATSGAVEILVSPTAPMPRKDLRRRSRLVEEHKRRSGDPVAGGGTRKPIMTAYRQQALACAAAMASSPQRPRDLKPSFPDAQKILRRNVYGWFERSARGVYALTDTGRSALASWLPGAAVGAMPEGALAGDAPYSEEAREVGQGGKSSDQRVRLRPDAWESPAS</sequence>
<name>A0A840AP22_9HYPH</name>
<feature type="compositionally biased region" description="Basic and acidic residues" evidence="1">
    <location>
        <begin position="247"/>
        <end position="257"/>
    </location>
</feature>
<feature type="region of interest" description="Disordered" evidence="1">
    <location>
        <begin position="224"/>
        <end position="263"/>
    </location>
</feature>
<gene>
    <name evidence="2" type="ORF">GGR25_001304</name>
</gene>
<dbReference type="Proteomes" id="UP000553963">
    <property type="component" value="Unassembled WGS sequence"/>
</dbReference>
<feature type="region of interest" description="Disordered" evidence="1">
    <location>
        <begin position="125"/>
        <end position="145"/>
    </location>
</feature>